<dbReference type="EMBL" id="JAULSW010000011">
    <property type="protein sequence ID" value="KAK3367659.1"/>
    <property type="molecule type" value="Genomic_DNA"/>
</dbReference>
<protein>
    <submittedName>
        <fullName evidence="2">Glycoside hydrolase superfamily</fullName>
    </submittedName>
</protein>
<evidence type="ECO:0000313" key="1">
    <source>
        <dbReference type="EMBL" id="KAK3365408.1"/>
    </source>
</evidence>
<evidence type="ECO:0000313" key="3">
    <source>
        <dbReference type="Proteomes" id="UP001285441"/>
    </source>
</evidence>
<sequence length="433" mass="48569">MVRAENATRWPYGPFSTRGRDIVNSRGDVITWAGVNWPMSGETMIPEGLEWASAEEILDMVGSVGWNVIRMGYAIQMIDEIRARGGVDVSLESAMTTALGAANGTKVTTAIIAKNPIWTPQTTRFKIWSDIARIAASKRIFIHPDVHVSKAQWCCSHTDGNAWFEDTHFNTTNWKRGLAYVADWAKNHTNIVSMSLRNELRESWNVPNLSYNWQTLVGNMTAGADVIHSVNPDILITWSGMQFSEDLSALTTRKNLLTAPCYKCTAIRDANRRQPVYFDLASHPWANKIVWELHLYPMSEDLDTGTCRIIEAELYRNGFNALGITPPAACNVTSDCPPAQRLTPVILSEFGHSQDPSLNADTVQLCLADFTQRNNVSWMMWSLAGSYRVRSGVQGMADTWGLTNYNWTGWQFPQGIDTFWKPWVQAMHVAKGT</sequence>
<dbReference type="AlphaFoldDB" id="A0AAE0K0B1"/>
<dbReference type="GO" id="GO:0016787">
    <property type="term" value="F:hydrolase activity"/>
    <property type="evidence" value="ECO:0007669"/>
    <property type="project" value="UniProtKB-KW"/>
</dbReference>
<name>A0AAE0K0B1_9PEZI</name>
<organism evidence="2 3">
    <name type="scientific">Podospora didyma</name>
    <dbReference type="NCBI Taxonomy" id="330526"/>
    <lineage>
        <taxon>Eukaryota</taxon>
        <taxon>Fungi</taxon>
        <taxon>Dikarya</taxon>
        <taxon>Ascomycota</taxon>
        <taxon>Pezizomycotina</taxon>
        <taxon>Sordariomycetes</taxon>
        <taxon>Sordariomycetidae</taxon>
        <taxon>Sordariales</taxon>
        <taxon>Podosporaceae</taxon>
        <taxon>Podospora</taxon>
    </lineage>
</organism>
<dbReference type="PANTHER" id="PTHR31263">
    <property type="entry name" value="CELLULASE FAMILY PROTEIN (AFU_ORTHOLOGUE AFUA_5G14560)"/>
    <property type="match status" value="1"/>
</dbReference>
<dbReference type="Gene3D" id="3.20.20.80">
    <property type="entry name" value="Glycosidases"/>
    <property type="match status" value="1"/>
</dbReference>
<accession>A0AAE0K0B1</accession>
<dbReference type="PANTHER" id="PTHR31263:SF0">
    <property type="entry name" value="CELLULASE FAMILY PROTEIN (AFU_ORTHOLOGUE AFUA_5G14560)"/>
    <property type="match status" value="1"/>
</dbReference>
<dbReference type="InterPro" id="IPR017853">
    <property type="entry name" value="GH"/>
</dbReference>
<keyword evidence="2" id="KW-0378">Hydrolase</keyword>
<reference evidence="2" key="2">
    <citation type="submission" date="2023-06" db="EMBL/GenBank/DDBJ databases">
        <authorList>
            <consortium name="Lawrence Berkeley National Laboratory"/>
            <person name="Haridas S."/>
            <person name="Hensen N."/>
            <person name="Bonometti L."/>
            <person name="Westerberg I."/>
            <person name="Brannstrom I.O."/>
            <person name="Guillou S."/>
            <person name="Cros-Aarteil S."/>
            <person name="Calhoun S."/>
            <person name="Kuo A."/>
            <person name="Mondo S."/>
            <person name="Pangilinan J."/>
            <person name="Riley R."/>
            <person name="LaButti K."/>
            <person name="Andreopoulos B."/>
            <person name="Lipzen A."/>
            <person name="Chen C."/>
            <person name="Yanf M."/>
            <person name="Daum C."/>
            <person name="Ng V."/>
            <person name="Clum A."/>
            <person name="Steindorff A."/>
            <person name="Ohm R."/>
            <person name="Martin F."/>
            <person name="Silar P."/>
            <person name="Natvig D."/>
            <person name="Lalanne C."/>
            <person name="Gautier V."/>
            <person name="Ament-velasquez S.L."/>
            <person name="Kruys A."/>
            <person name="Hutchinson M.I."/>
            <person name="Powell A.J."/>
            <person name="Barry K."/>
            <person name="Miller A.N."/>
            <person name="Grigoriev I.V."/>
            <person name="Debuchy R."/>
            <person name="Gladieux P."/>
            <person name="Thoren M.H."/>
            <person name="Johannesson H."/>
        </authorList>
    </citation>
    <scope>NUCLEOTIDE SEQUENCE</scope>
    <source>
        <strain evidence="2">CBS 232.78</strain>
    </source>
</reference>
<keyword evidence="3" id="KW-1185">Reference proteome</keyword>
<dbReference type="SUPFAM" id="SSF51445">
    <property type="entry name" value="(Trans)glycosidases"/>
    <property type="match status" value="1"/>
</dbReference>
<dbReference type="EMBL" id="JAULSW010000025">
    <property type="protein sequence ID" value="KAK3365408.1"/>
    <property type="molecule type" value="Genomic_DNA"/>
</dbReference>
<comment type="caution">
    <text evidence="2">The sequence shown here is derived from an EMBL/GenBank/DDBJ whole genome shotgun (WGS) entry which is preliminary data.</text>
</comment>
<reference evidence="2" key="1">
    <citation type="journal article" date="2023" name="Mol. Phylogenet. Evol.">
        <title>Genome-scale phylogeny and comparative genomics of the fungal order Sordariales.</title>
        <authorList>
            <person name="Hensen N."/>
            <person name="Bonometti L."/>
            <person name="Westerberg I."/>
            <person name="Brannstrom I.O."/>
            <person name="Guillou S."/>
            <person name="Cros-Aarteil S."/>
            <person name="Calhoun S."/>
            <person name="Haridas S."/>
            <person name="Kuo A."/>
            <person name="Mondo S."/>
            <person name="Pangilinan J."/>
            <person name="Riley R."/>
            <person name="LaButti K."/>
            <person name="Andreopoulos B."/>
            <person name="Lipzen A."/>
            <person name="Chen C."/>
            <person name="Yan M."/>
            <person name="Daum C."/>
            <person name="Ng V."/>
            <person name="Clum A."/>
            <person name="Steindorff A."/>
            <person name="Ohm R.A."/>
            <person name="Martin F."/>
            <person name="Silar P."/>
            <person name="Natvig D.O."/>
            <person name="Lalanne C."/>
            <person name="Gautier V."/>
            <person name="Ament-Velasquez S.L."/>
            <person name="Kruys A."/>
            <person name="Hutchinson M.I."/>
            <person name="Powell A.J."/>
            <person name="Barry K."/>
            <person name="Miller A.N."/>
            <person name="Grigoriev I.V."/>
            <person name="Debuchy R."/>
            <person name="Gladieux P."/>
            <person name="Hiltunen Thoren M."/>
            <person name="Johannesson H."/>
        </authorList>
    </citation>
    <scope>NUCLEOTIDE SEQUENCE</scope>
    <source>
        <strain evidence="2">CBS 232.78</strain>
    </source>
</reference>
<dbReference type="Proteomes" id="UP001285441">
    <property type="component" value="Unassembled WGS sequence"/>
</dbReference>
<gene>
    <name evidence="2" type="ORF">B0H63DRAFT_404648</name>
    <name evidence="1" type="ORF">B0H63DRAFT_405667</name>
</gene>
<evidence type="ECO:0000313" key="2">
    <source>
        <dbReference type="EMBL" id="KAK3367659.1"/>
    </source>
</evidence>
<proteinExistence type="predicted"/>